<dbReference type="Proteomes" id="UP000009168">
    <property type="component" value="Unassembled WGS sequence"/>
</dbReference>
<keyword evidence="1" id="KW-0812">Transmembrane</keyword>
<keyword evidence="1" id="KW-0472">Membrane</keyword>
<sequence>MLNKNKLQQIILLIDYKLLGFFIKIIENLKKVTLSKNKELVLQIFLNDIDKLFKNNIQNLQVDFAVNIQQKINQQNLIKLLYNEEYPRKCTNLIAKILLDENQDQNLETNYTFQITQIFDRYILITKSQISLNSLQVSILKETAIKYLEYKNKYAIQHQTFKSQINKNKSYILQKILQNQNQRKNFQVFLISFQQKIELDANLNYNCNLFQKIYLFQVKKSIKIRNNAYLNLYQETLIKFNSNYEQELIFRYVSSKLSGKFIKNLNLDFSQFNFELDEITIESLKLKLQKYQLFSLKIQFTDSLFEYQTLINFLKCIKLYKFGKICVNFKNIEFKSIERMRDILDYLYQNKILSYLFAILKRS</sequence>
<keyword evidence="2" id="KW-1185">Reference proteome</keyword>
<accession>W7XF99</accession>
<organism evidence="1 2">
    <name type="scientific">Tetrahymena thermophila (strain SB210)</name>
    <dbReference type="NCBI Taxonomy" id="312017"/>
    <lineage>
        <taxon>Eukaryota</taxon>
        <taxon>Sar</taxon>
        <taxon>Alveolata</taxon>
        <taxon>Ciliophora</taxon>
        <taxon>Intramacronucleata</taxon>
        <taxon>Oligohymenophorea</taxon>
        <taxon>Hymenostomatida</taxon>
        <taxon>Tetrahymenina</taxon>
        <taxon>Tetrahymenidae</taxon>
        <taxon>Tetrahymena</taxon>
    </lineage>
</organism>
<dbReference type="RefSeq" id="XP_012651972.1">
    <property type="nucleotide sequence ID" value="XM_012796518.1"/>
</dbReference>
<name>W7XF99_TETTS</name>
<dbReference type="InParanoid" id="W7XF99"/>
<dbReference type="GeneID" id="24438710"/>
<dbReference type="EMBL" id="GG662770">
    <property type="protein sequence ID" value="EWS75503.1"/>
    <property type="molecule type" value="Genomic_DNA"/>
</dbReference>
<reference evidence="2" key="1">
    <citation type="journal article" date="2006" name="PLoS Biol.">
        <title>Macronuclear genome sequence of the ciliate Tetrahymena thermophila, a model eukaryote.</title>
        <authorList>
            <person name="Eisen J.A."/>
            <person name="Coyne R.S."/>
            <person name="Wu M."/>
            <person name="Wu D."/>
            <person name="Thiagarajan M."/>
            <person name="Wortman J.R."/>
            <person name="Badger J.H."/>
            <person name="Ren Q."/>
            <person name="Amedeo P."/>
            <person name="Jones K.M."/>
            <person name="Tallon L.J."/>
            <person name="Delcher A.L."/>
            <person name="Salzberg S.L."/>
            <person name="Silva J.C."/>
            <person name="Haas B.J."/>
            <person name="Majoros W.H."/>
            <person name="Farzad M."/>
            <person name="Carlton J.M."/>
            <person name="Smith R.K. Jr."/>
            <person name="Garg J."/>
            <person name="Pearlman R.E."/>
            <person name="Karrer K.M."/>
            <person name="Sun L."/>
            <person name="Manning G."/>
            <person name="Elde N.C."/>
            <person name="Turkewitz A.P."/>
            <person name="Asai D.J."/>
            <person name="Wilkes D.E."/>
            <person name="Wang Y."/>
            <person name="Cai H."/>
            <person name="Collins K."/>
            <person name="Stewart B.A."/>
            <person name="Lee S.R."/>
            <person name="Wilamowska K."/>
            <person name="Weinberg Z."/>
            <person name="Ruzzo W.L."/>
            <person name="Wloga D."/>
            <person name="Gaertig J."/>
            <person name="Frankel J."/>
            <person name="Tsao C.-C."/>
            <person name="Gorovsky M.A."/>
            <person name="Keeling P.J."/>
            <person name="Waller R.F."/>
            <person name="Patron N.J."/>
            <person name="Cherry J.M."/>
            <person name="Stover N.A."/>
            <person name="Krieger C.J."/>
            <person name="del Toro C."/>
            <person name="Ryder H.F."/>
            <person name="Williamson S.C."/>
            <person name="Barbeau R.A."/>
            <person name="Hamilton E.P."/>
            <person name="Orias E."/>
        </authorList>
    </citation>
    <scope>NUCLEOTIDE SEQUENCE [LARGE SCALE GENOMIC DNA]</scope>
    <source>
        <strain evidence="2">SB210</strain>
    </source>
</reference>
<gene>
    <name evidence="1" type="ORF">TTHERM_000391268</name>
</gene>
<proteinExistence type="predicted"/>
<protein>
    <submittedName>
        <fullName evidence="1">Transmembrane protein, putative</fullName>
    </submittedName>
</protein>
<dbReference type="KEGG" id="tet:TTHERM_000391268"/>
<evidence type="ECO:0000313" key="2">
    <source>
        <dbReference type="Proteomes" id="UP000009168"/>
    </source>
</evidence>
<dbReference type="AlphaFoldDB" id="W7XF99"/>
<evidence type="ECO:0000313" key="1">
    <source>
        <dbReference type="EMBL" id="EWS75503.1"/>
    </source>
</evidence>